<gene>
    <name evidence="1" type="ORF">FHR37_001864</name>
    <name evidence="2" type="ORF">SAMN05421678_107119</name>
</gene>
<dbReference type="Proteomes" id="UP000199052">
    <property type="component" value="Unassembled WGS sequence"/>
</dbReference>
<reference evidence="1 4" key="2">
    <citation type="submission" date="2020-07" db="EMBL/GenBank/DDBJ databases">
        <title>Sequencing the genomes of 1000 actinobacteria strains.</title>
        <authorList>
            <person name="Klenk H.-P."/>
        </authorList>
    </citation>
    <scope>NUCLEOTIDE SEQUENCE [LARGE SCALE GENOMIC DNA]</scope>
    <source>
        <strain evidence="1 4">DSM 45117</strain>
    </source>
</reference>
<dbReference type="Proteomes" id="UP000533017">
    <property type="component" value="Unassembled WGS sequence"/>
</dbReference>
<keyword evidence="4" id="KW-1185">Reference proteome</keyword>
<dbReference type="EMBL" id="JACBZA010000001">
    <property type="protein sequence ID" value="NYH83013.1"/>
    <property type="molecule type" value="Genomic_DNA"/>
</dbReference>
<sequence length="445" mass="47022">MSDATSPTGLGPFERVRELQPRAPLPRLIPVRQHYDVPAEPDVAAATARELEALRARIRPGMSVAVTAGSRGIHDLATVVRAACDWLRAAGAEPFVVPAMGSHGGATAEGQVAVLASYGVTEETMGVPIRATMDTIELGRVVPDGPMVHLDAQAARADGILLVNRIKPHTDFHGEIESGLGKIAAIGLGKQRGAEGIHVYGSTGLARWIPAVGRHIVETGRVLGGIGIVENAHERTARIAFVEPDGIAGPAETELLAEAGRLLGRLPFDDLDVLVVDELGKDKSGSGMDTNVIGRMWIDGVAEPERPRVTNITVHGISKASYGNAVGVGLADFVPFRVLEDIDLHALYVNAMTSGIGGVRRAKLPIALPTDEAAVAAAILMCGRPDPENVRLVRVHDTLDTVHLLVAESLRTEVDKQPQLEVAGEPVAFDCTPDGALPDWPQLEA</sequence>
<accession>A0A1I2TBP4</accession>
<dbReference type="AlphaFoldDB" id="A0A1I2TBP4"/>
<dbReference type="RefSeq" id="WP_092883633.1">
    <property type="nucleotide sequence ID" value="NZ_FOOI01000007.1"/>
</dbReference>
<dbReference type="Gene3D" id="3.40.50.11440">
    <property type="match status" value="1"/>
</dbReference>
<organism evidence="2 3">
    <name type="scientific">Actinopolymorpha cephalotaxi</name>
    <dbReference type="NCBI Taxonomy" id="504797"/>
    <lineage>
        <taxon>Bacteria</taxon>
        <taxon>Bacillati</taxon>
        <taxon>Actinomycetota</taxon>
        <taxon>Actinomycetes</taxon>
        <taxon>Propionibacteriales</taxon>
        <taxon>Actinopolymorphaceae</taxon>
        <taxon>Actinopolymorpha</taxon>
    </lineage>
</organism>
<reference evidence="2 3" key="1">
    <citation type="submission" date="2016-10" db="EMBL/GenBank/DDBJ databases">
        <authorList>
            <person name="de Groot N.N."/>
        </authorList>
    </citation>
    <scope>NUCLEOTIDE SEQUENCE [LARGE SCALE GENOMIC DNA]</scope>
    <source>
        <strain evidence="2 3">CPCC 202808</strain>
    </source>
</reference>
<dbReference type="STRING" id="504797.SAMN05421678_107119"/>
<evidence type="ECO:0000313" key="3">
    <source>
        <dbReference type="Proteomes" id="UP000199052"/>
    </source>
</evidence>
<dbReference type="EMBL" id="FOOI01000007">
    <property type="protein sequence ID" value="SFG62295.1"/>
    <property type="molecule type" value="Genomic_DNA"/>
</dbReference>
<proteinExistence type="predicted"/>
<evidence type="ECO:0000313" key="1">
    <source>
        <dbReference type="EMBL" id="NYH83013.1"/>
    </source>
</evidence>
<protein>
    <recommendedName>
        <fullName evidence="5">LarA-like N-terminal domain-containing protein</fullName>
    </recommendedName>
</protein>
<evidence type="ECO:0000313" key="4">
    <source>
        <dbReference type="Proteomes" id="UP000533017"/>
    </source>
</evidence>
<evidence type="ECO:0000313" key="2">
    <source>
        <dbReference type="EMBL" id="SFG62295.1"/>
    </source>
</evidence>
<name>A0A1I2TBP4_9ACTN</name>
<evidence type="ECO:0008006" key="5">
    <source>
        <dbReference type="Google" id="ProtNLM"/>
    </source>
</evidence>
<dbReference type="OrthoDB" id="9788398at2"/>